<evidence type="ECO:0000256" key="9">
    <source>
        <dbReference type="ARBA" id="ARBA00023004"/>
    </source>
</evidence>
<dbReference type="InterPro" id="IPR044861">
    <property type="entry name" value="IPNS-like_FE2OG_OXY"/>
</dbReference>
<dbReference type="InterPro" id="IPR026992">
    <property type="entry name" value="DIOX_N"/>
</dbReference>
<dbReference type="SMART" id="SM00661">
    <property type="entry name" value="RPOL9"/>
    <property type="match status" value="1"/>
</dbReference>
<dbReference type="InterPro" id="IPR019761">
    <property type="entry name" value="DNA-dir_RNA_pol-M_15_CS"/>
</dbReference>
<comment type="subcellular location">
    <subcellularLocation>
        <location evidence="1">Nucleus</location>
        <location evidence="1">Nucleolus</location>
    </subcellularLocation>
</comment>
<keyword evidence="11" id="KW-0539">Nucleus</keyword>
<dbReference type="FunFam" id="2.60.120.330:FF:000001">
    <property type="entry name" value="Protein SRG1"/>
    <property type="match status" value="1"/>
</dbReference>
<name>A0AAD8SM67_LOLMU</name>
<evidence type="ECO:0000256" key="12">
    <source>
        <dbReference type="ARBA" id="ARBA00055413"/>
    </source>
</evidence>
<keyword evidence="4" id="KW-0240">DNA-directed RNA polymerase</keyword>
<dbReference type="GO" id="GO:0003676">
    <property type="term" value="F:nucleic acid binding"/>
    <property type="evidence" value="ECO:0007669"/>
    <property type="project" value="InterPro"/>
</dbReference>
<evidence type="ECO:0000259" key="17">
    <source>
        <dbReference type="PROSITE" id="PS51133"/>
    </source>
</evidence>
<comment type="function">
    <text evidence="12">DNA-dependent RNA polymerase catalyzes the transcription of DNA into RNA using the four ribonucleoside triphosphates as substrates. Component of RNA polymerase II which synthesizes mRNA precursors and many functional non-coding RNAs. Pol II is the central component of the basal RNA polymerase II transcription machinery. It is composed of mobile elements that move relative to each other. Component of RNA polymerases IV and V which mediate short-interfering RNAs (siRNA) accumulation and subsequent RNA-directed DNA methylation-dependent (RdDM) transcriptional gene silencing (TGS) of endogenous repeated sequences, including transposable elements. Required for RNA silencing.</text>
</comment>
<dbReference type="GO" id="GO:0000419">
    <property type="term" value="C:RNA polymerase V complex"/>
    <property type="evidence" value="ECO:0007669"/>
    <property type="project" value="UniProtKB-ARBA"/>
</dbReference>
<sequence>MDGGGGGTSAEPEPVTVRLAAVETATTMARIDLRDSIAPHRSNRQRKSTLPPSSATAAAMSAMKFCRECNNILYPKEGKDRRALLYACRNCEHQEVADNNCVYRNEVHHAAAERTQVLQDVAADPTLPRNKDVRCAACGHGEAVFFQATARGEEGMTLFFVCCNLSCATGGADVPSRYLRPEAVADAVAVAGEDQIPIIDYQRLLLDHGEESARLHRVCQDWGFFQLINHSVPDDVVEGMKANIQQFFQFPAEVKKQFTQERGQLEGYGQLFVVSEDQKLDWADMLYLYTQPPEDRNLRFWPDQPANFKSTLDKYSAAVKDITDTLLATMAQNLGLEPEVIADTCVGGIQSVRMNYYPPCAQADKVVGFSPHSDSDLLTLVLQVNHVQGLQIKRNGSWFPVKPLEGAFVVNVGDILEIFTNGRYKSIEHRAVVDPKEERLSVAAFHSPHIHAMIGPLKEIVVHEDEAYKTVDHEDFMKLFFSAKLEGKSFLDRMKLKSS</sequence>
<keyword evidence="6 14" id="KW-0863">Zinc-finger</keyword>
<dbReference type="PROSITE" id="PS01030">
    <property type="entry name" value="RNA_POL_M_15KD"/>
    <property type="match status" value="1"/>
</dbReference>
<dbReference type="GO" id="GO:0005665">
    <property type="term" value="C:RNA polymerase II, core complex"/>
    <property type="evidence" value="ECO:0007669"/>
    <property type="project" value="UniProtKB-ARBA"/>
</dbReference>
<dbReference type="Pfam" id="PF14226">
    <property type="entry name" value="DIOX_N"/>
    <property type="match status" value="1"/>
</dbReference>
<dbReference type="Gene3D" id="2.60.120.330">
    <property type="entry name" value="B-lactam Antibiotic, Isopenicillin N Synthase, Chain"/>
    <property type="match status" value="1"/>
</dbReference>
<evidence type="ECO:0000256" key="8">
    <source>
        <dbReference type="ARBA" id="ARBA00023002"/>
    </source>
</evidence>
<dbReference type="InterPro" id="IPR034012">
    <property type="entry name" value="Zn_ribbon_RPB9_C"/>
</dbReference>
<feature type="domain" description="TFIIS-type" evidence="17">
    <location>
        <begin position="131"/>
        <end position="179"/>
    </location>
</feature>
<evidence type="ECO:0000256" key="5">
    <source>
        <dbReference type="ARBA" id="ARBA00022723"/>
    </source>
</evidence>
<reference evidence="19" key="1">
    <citation type="submission" date="2023-07" db="EMBL/GenBank/DDBJ databases">
        <title>A chromosome-level genome assembly of Lolium multiflorum.</title>
        <authorList>
            <person name="Chen Y."/>
            <person name="Copetti D."/>
            <person name="Kolliker R."/>
            <person name="Studer B."/>
        </authorList>
    </citation>
    <scope>NUCLEOTIDE SEQUENCE</scope>
    <source>
        <strain evidence="19">02402/16</strain>
        <tissue evidence="19">Leaf</tissue>
    </source>
</reference>
<feature type="region of interest" description="Disordered" evidence="16">
    <location>
        <begin position="35"/>
        <end position="54"/>
    </location>
</feature>
<dbReference type="GO" id="GO:0006351">
    <property type="term" value="P:DNA-templated transcription"/>
    <property type="evidence" value="ECO:0007669"/>
    <property type="project" value="InterPro"/>
</dbReference>
<keyword evidence="9 15" id="KW-0408">Iron</keyword>
<evidence type="ECO:0000259" key="18">
    <source>
        <dbReference type="PROSITE" id="PS51471"/>
    </source>
</evidence>
<dbReference type="PROSITE" id="PS51133">
    <property type="entry name" value="ZF_TFIIS_2"/>
    <property type="match status" value="1"/>
</dbReference>
<evidence type="ECO:0000256" key="16">
    <source>
        <dbReference type="SAM" id="MobiDB-lite"/>
    </source>
</evidence>
<keyword evidence="7" id="KW-0862">Zinc</keyword>
<dbReference type="GO" id="GO:0016491">
    <property type="term" value="F:oxidoreductase activity"/>
    <property type="evidence" value="ECO:0007669"/>
    <property type="project" value="UniProtKB-KW"/>
</dbReference>
<dbReference type="InterPro" id="IPR001529">
    <property type="entry name" value="Zn_ribbon_RPB9"/>
</dbReference>
<evidence type="ECO:0000256" key="7">
    <source>
        <dbReference type="ARBA" id="ARBA00022833"/>
    </source>
</evidence>
<dbReference type="Proteomes" id="UP001231189">
    <property type="component" value="Unassembled WGS sequence"/>
</dbReference>
<protein>
    <recommendedName>
        <fullName evidence="21">Fe2OG dioxygenase domain-containing protein</fullName>
    </recommendedName>
</protein>
<dbReference type="GO" id="GO:0008270">
    <property type="term" value="F:zinc ion binding"/>
    <property type="evidence" value="ECO:0007669"/>
    <property type="project" value="UniProtKB-KW"/>
</dbReference>
<evidence type="ECO:0000256" key="13">
    <source>
        <dbReference type="ARBA" id="ARBA00063449"/>
    </source>
</evidence>
<proteinExistence type="inferred from homology"/>
<evidence type="ECO:0000256" key="2">
    <source>
        <dbReference type="ARBA" id="ARBA00008056"/>
    </source>
</evidence>
<accession>A0AAD8SM67</accession>
<organism evidence="19 20">
    <name type="scientific">Lolium multiflorum</name>
    <name type="common">Italian ryegrass</name>
    <name type="synonym">Lolium perenne subsp. multiflorum</name>
    <dbReference type="NCBI Taxonomy" id="4521"/>
    <lineage>
        <taxon>Eukaryota</taxon>
        <taxon>Viridiplantae</taxon>
        <taxon>Streptophyta</taxon>
        <taxon>Embryophyta</taxon>
        <taxon>Tracheophyta</taxon>
        <taxon>Spermatophyta</taxon>
        <taxon>Magnoliopsida</taxon>
        <taxon>Liliopsida</taxon>
        <taxon>Poales</taxon>
        <taxon>Poaceae</taxon>
        <taxon>BOP clade</taxon>
        <taxon>Pooideae</taxon>
        <taxon>Poodae</taxon>
        <taxon>Poeae</taxon>
        <taxon>Poeae Chloroplast Group 2 (Poeae type)</taxon>
        <taxon>Loliodinae</taxon>
        <taxon>Loliinae</taxon>
        <taxon>Lolium</taxon>
    </lineage>
</organism>
<evidence type="ECO:0000256" key="14">
    <source>
        <dbReference type="PROSITE-ProRule" id="PRU00472"/>
    </source>
</evidence>
<evidence type="ECO:0000256" key="3">
    <source>
        <dbReference type="ARBA" id="ARBA00008925"/>
    </source>
</evidence>
<dbReference type="CDD" id="cd10508">
    <property type="entry name" value="Zn-ribbon_RPB9"/>
    <property type="match status" value="1"/>
</dbReference>
<gene>
    <name evidence="19" type="ORF">QYE76_071355</name>
</gene>
<keyword evidence="10" id="KW-0804">Transcription</keyword>
<evidence type="ECO:0000313" key="19">
    <source>
        <dbReference type="EMBL" id="KAK1653550.1"/>
    </source>
</evidence>
<dbReference type="PANTHER" id="PTHR47991">
    <property type="entry name" value="OXOGLUTARATE/IRON-DEPENDENT DIOXYGENASE"/>
    <property type="match status" value="1"/>
</dbReference>
<keyword evidence="8 15" id="KW-0560">Oxidoreductase</keyword>
<dbReference type="InterPro" id="IPR001222">
    <property type="entry name" value="Znf_TFIIS"/>
</dbReference>
<comment type="similarity">
    <text evidence="2 15">Belongs to the iron/ascorbate-dependent oxidoreductase family.</text>
</comment>
<dbReference type="InterPro" id="IPR027443">
    <property type="entry name" value="IPNS-like_sf"/>
</dbReference>
<evidence type="ECO:0000313" key="20">
    <source>
        <dbReference type="Proteomes" id="UP001231189"/>
    </source>
</evidence>
<evidence type="ECO:0000256" key="6">
    <source>
        <dbReference type="ARBA" id="ARBA00022771"/>
    </source>
</evidence>
<evidence type="ECO:0008006" key="21">
    <source>
        <dbReference type="Google" id="ProtNLM"/>
    </source>
</evidence>
<keyword evidence="5 15" id="KW-0479">Metal-binding</keyword>
<comment type="caution">
    <text evidence="19">The sequence shown here is derived from an EMBL/GenBank/DDBJ whole genome shotgun (WGS) entry which is preliminary data.</text>
</comment>
<dbReference type="EMBL" id="JAUUTY010000004">
    <property type="protein sequence ID" value="KAK1653550.1"/>
    <property type="molecule type" value="Genomic_DNA"/>
</dbReference>
<evidence type="ECO:0000256" key="10">
    <source>
        <dbReference type="ARBA" id="ARBA00023163"/>
    </source>
</evidence>
<dbReference type="InterPro" id="IPR050295">
    <property type="entry name" value="Plant_2OG-oxidoreductases"/>
</dbReference>
<dbReference type="InterPro" id="IPR005123">
    <property type="entry name" value="Oxoglu/Fe-dep_dioxygenase_dom"/>
</dbReference>
<dbReference type="Gene3D" id="2.20.25.10">
    <property type="match status" value="2"/>
</dbReference>
<comment type="similarity">
    <text evidence="3">Belongs to the archaeal RpoM/eukaryotic RPA12/RPB9/RPC11 RNA polymerase family.</text>
</comment>
<dbReference type="SUPFAM" id="SSF51197">
    <property type="entry name" value="Clavaminate synthase-like"/>
    <property type="match status" value="1"/>
</dbReference>
<dbReference type="Pfam" id="PF01096">
    <property type="entry name" value="Zn_ribbon_TFIIS"/>
    <property type="match status" value="1"/>
</dbReference>
<dbReference type="AlphaFoldDB" id="A0AAD8SM67"/>
<dbReference type="PROSITE" id="PS51471">
    <property type="entry name" value="FE2OG_OXY"/>
    <property type="match status" value="1"/>
</dbReference>
<dbReference type="SUPFAM" id="SSF57783">
    <property type="entry name" value="Zinc beta-ribbon"/>
    <property type="match status" value="2"/>
</dbReference>
<evidence type="ECO:0000256" key="15">
    <source>
        <dbReference type="RuleBase" id="RU003682"/>
    </source>
</evidence>
<dbReference type="FunFam" id="2.20.25.10:FF:000008">
    <property type="entry name" value="DNA-directed RNA polymerase II subunit RPB9"/>
    <property type="match status" value="1"/>
</dbReference>
<feature type="domain" description="Fe2OG dioxygenase" evidence="18">
    <location>
        <begin position="348"/>
        <end position="448"/>
    </location>
</feature>
<dbReference type="Pfam" id="PF03171">
    <property type="entry name" value="2OG-FeII_Oxy"/>
    <property type="match status" value="1"/>
</dbReference>
<dbReference type="FunFam" id="2.20.25.10:FF:000004">
    <property type="entry name" value="DNA-directed RNA polymerase subunit"/>
    <property type="match status" value="1"/>
</dbReference>
<keyword evidence="20" id="KW-1185">Reference proteome</keyword>
<evidence type="ECO:0000256" key="4">
    <source>
        <dbReference type="ARBA" id="ARBA00022478"/>
    </source>
</evidence>
<dbReference type="GO" id="GO:0005730">
    <property type="term" value="C:nucleolus"/>
    <property type="evidence" value="ECO:0007669"/>
    <property type="project" value="UniProtKB-SubCell"/>
</dbReference>
<dbReference type="Pfam" id="PF02150">
    <property type="entry name" value="Zn_ribbon_RPB9"/>
    <property type="match status" value="1"/>
</dbReference>
<evidence type="ECO:0000256" key="1">
    <source>
        <dbReference type="ARBA" id="ARBA00004604"/>
    </source>
</evidence>
<comment type="subunit">
    <text evidence="13">Component of the RNA polymerase II, IV and V complexes. Interacts with NRPD1.</text>
</comment>
<evidence type="ECO:0000256" key="11">
    <source>
        <dbReference type="ARBA" id="ARBA00023242"/>
    </source>
</evidence>